<organism evidence="3 4">
    <name type="scientific">Staphylococcus felis</name>
    <dbReference type="NCBI Taxonomy" id="46127"/>
    <lineage>
        <taxon>Bacteria</taxon>
        <taxon>Bacillati</taxon>
        <taxon>Bacillota</taxon>
        <taxon>Bacilli</taxon>
        <taxon>Bacillales</taxon>
        <taxon>Staphylococcaceae</taxon>
        <taxon>Staphylococcus</taxon>
    </lineage>
</organism>
<sequence length="262" mass="30988">MIERMINFFKSIPELIRHSIYRLRMQKKWIILTFSIGIALILLCVLMFKIMGTLDVKQAAIEYRLVGFFTFAMIWIAIYINYRFYPRDFYVTRHYNVSPFLYHLISSAVYSVILLLLMFTFSLLKPVNTDTSIWGVLYYSLMSFVFILTFSFLLGMVYVLYSKLHRLYVLVTILLFLLAPIVYIPNVSNTILTHILMMNPVYYLVNGMQQSVIVGHDALNHMSYHFYFYSFMGLMVVFCFALKDYVSQLRPNEHGVHHKDNQ</sequence>
<comment type="caution">
    <text evidence="3">The sequence shown here is derived from an EMBL/GenBank/DDBJ whole genome shotgun (WGS) entry which is preliminary data.</text>
</comment>
<feature type="transmembrane region" description="Helical" evidence="1">
    <location>
        <begin position="63"/>
        <end position="80"/>
    </location>
</feature>
<keyword evidence="1" id="KW-0812">Transmembrane</keyword>
<feature type="transmembrane region" description="Helical" evidence="1">
    <location>
        <begin position="100"/>
        <end position="124"/>
    </location>
</feature>
<dbReference type="Proteomes" id="UP000256337">
    <property type="component" value="Unassembled WGS sequence"/>
</dbReference>
<evidence type="ECO:0000313" key="3">
    <source>
        <dbReference type="EMBL" id="REI23104.1"/>
    </source>
</evidence>
<keyword evidence="1" id="KW-1133">Transmembrane helix</keyword>
<gene>
    <name evidence="3" type="ORF">DOS76_04320</name>
    <name evidence="2" type="ORF">I9026_04710</name>
</gene>
<dbReference type="EMBL" id="QKYD01000074">
    <property type="protein sequence ID" value="REI23104.1"/>
    <property type="molecule type" value="Genomic_DNA"/>
</dbReference>
<evidence type="ECO:0000313" key="2">
    <source>
        <dbReference type="EMBL" id="MBH9580669.1"/>
    </source>
</evidence>
<feature type="transmembrane region" description="Helical" evidence="1">
    <location>
        <begin position="136"/>
        <end position="160"/>
    </location>
</feature>
<keyword evidence="1" id="KW-0472">Membrane</keyword>
<dbReference type="AlphaFoldDB" id="A0AAX1RX91"/>
<proteinExistence type="predicted"/>
<reference evidence="3 4" key="1">
    <citation type="journal article" date="2018" name="Vet. Microbiol.">
        <title>Characterisation of Staphylococcus felis isolated from cats using whole genome sequencing.</title>
        <authorList>
            <person name="Worthing K."/>
            <person name="Pang S."/>
            <person name="Trott D.J."/>
            <person name="Abraham S."/>
            <person name="Coombs G.W."/>
            <person name="Jordan D."/>
            <person name="McIntyre L."/>
            <person name="Davies M.R."/>
            <person name="Norris J."/>
        </authorList>
    </citation>
    <scope>NUCLEOTIDE SEQUENCE [LARGE SCALE GENOMIC DNA]</scope>
    <source>
        <strain evidence="3 4">F25</strain>
    </source>
</reference>
<dbReference type="RefSeq" id="WP_115856799.1">
    <property type="nucleotide sequence ID" value="NZ_QKXL01000052.1"/>
</dbReference>
<reference evidence="2 5" key="2">
    <citation type="submission" date="2020-12" db="EMBL/GenBank/DDBJ databases">
        <title>Genomic analysis of Staphylococcus felis from a cat with skin infection.</title>
        <authorList>
            <person name="Aslantas O."/>
            <person name="Keskin O."/>
            <person name="Buyukaltay K."/>
            <person name="Gullu Yucetepe A."/>
        </authorList>
    </citation>
    <scope>NUCLEOTIDE SEQUENCE [LARGE SCALE GENOMIC DNA]</scope>
    <source>
        <strain evidence="2 5">HARRANVET</strain>
    </source>
</reference>
<evidence type="ECO:0000313" key="5">
    <source>
        <dbReference type="Proteomes" id="UP000597038"/>
    </source>
</evidence>
<keyword evidence="5" id="KW-1185">Reference proteome</keyword>
<feature type="transmembrane region" description="Helical" evidence="1">
    <location>
        <begin position="167"/>
        <end position="184"/>
    </location>
</feature>
<accession>A0AAX1RX91</accession>
<protein>
    <submittedName>
        <fullName evidence="3">Teichoic acid translocation permease</fullName>
    </submittedName>
</protein>
<evidence type="ECO:0000256" key="1">
    <source>
        <dbReference type="SAM" id="Phobius"/>
    </source>
</evidence>
<evidence type="ECO:0000313" key="4">
    <source>
        <dbReference type="Proteomes" id="UP000256337"/>
    </source>
</evidence>
<feature type="transmembrane region" description="Helical" evidence="1">
    <location>
        <begin position="224"/>
        <end position="242"/>
    </location>
</feature>
<dbReference type="EMBL" id="JAEDAQ010000005">
    <property type="protein sequence ID" value="MBH9580669.1"/>
    <property type="molecule type" value="Genomic_DNA"/>
</dbReference>
<dbReference type="Proteomes" id="UP000597038">
    <property type="component" value="Unassembled WGS sequence"/>
</dbReference>
<name>A0AAX1RX91_9STAP</name>
<feature type="transmembrane region" description="Helical" evidence="1">
    <location>
        <begin position="29"/>
        <end position="51"/>
    </location>
</feature>